<organism evidence="1 2">
    <name type="scientific">Luteolibacter flavescens</name>
    <dbReference type="NCBI Taxonomy" id="1859460"/>
    <lineage>
        <taxon>Bacteria</taxon>
        <taxon>Pseudomonadati</taxon>
        <taxon>Verrucomicrobiota</taxon>
        <taxon>Verrucomicrobiia</taxon>
        <taxon>Verrucomicrobiales</taxon>
        <taxon>Verrucomicrobiaceae</taxon>
        <taxon>Luteolibacter</taxon>
    </lineage>
</organism>
<comment type="caution">
    <text evidence="1">The sequence shown here is derived from an EMBL/GenBank/DDBJ whole genome shotgun (WGS) entry which is preliminary data.</text>
</comment>
<reference evidence="1 2" key="1">
    <citation type="submission" date="2022-10" db="EMBL/GenBank/DDBJ databases">
        <title>Luteolibacter flavescens strain MCCC 1K03193, whole genome shotgun sequencing project.</title>
        <authorList>
            <person name="Zhao G."/>
            <person name="Shen L."/>
        </authorList>
    </citation>
    <scope>NUCLEOTIDE SEQUENCE [LARGE SCALE GENOMIC DNA]</scope>
    <source>
        <strain evidence="1 2">MCCC 1K03193</strain>
    </source>
</reference>
<gene>
    <name evidence="1" type="ORF">OKA04_20755</name>
</gene>
<name>A0ABT3FUT6_9BACT</name>
<accession>A0ABT3FUT6</accession>
<proteinExistence type="predicted"/>
<sequence>MIFAASVVLFWRFIIERSISAIKTGAEFALEDAEPDLRRELGARLGWTSLPHGSVEKAWVRGFQDHTALYRIRLSPADFATLRGAVLTSTAEDMKVDDADDLSLCPSDFGTATPQAPTETRIPEWWEVPRLSSFDSLLWNGPEEGYWFCYDGQREILFLLSRNS</sequence>
<evidence type="ECO:0000313" key="1">
    <source>
        <dbReference type="EMBL" id="MCW1887182.1"/>
    </source>
</evidence>
<dbReference type="Proteomes" id="UP001207930">
    <property type="component" value="Unassembled WGS sequence"/>
</dbReference>
<dbReference type="EMBL" id="JAPDDS010000015">
    <property type="protein sequence ID" value="MCW1887182.1"/>
    <property type="molecule type" value="Genomic_DNA"/>
</dbReference>
<evidence type="ECO:0000313" key="2">
    <source>
        <dbReference type="Proteomes" id="UP001207930"/>
    </source>
</evidence>
<dbReference type="RefSeq" id="WP_264503137.1">
    <property type="nucleotide sequence ID" value="NZ_JAPDDS010000015.1"/>
</dbReference>
<protein>
    <submittedName>
        <fullName evidence="1">Uncharacterized protein</fullName>
    </submittedName>
</protein>
<keyword evidence="2" id="KW-1185">Reference proteome</keyword>